<comment type="caution">
    <text evidence="2">The sequence shown here is derived from an EMBL/GenBank/DDBJ whole genome shotgun (WGS) entry which is preliminary data.</text>
</comment>
<dbReference type="InterPro" id="IPR024997">
    <property type="entry name" value="DUF3892"/>
</dbReference>
<sequence>MESYDFVKNTLDQIPQAAADARRIVGLVKENGRITGYQLSDNRFVSKAQAVSLAKQGKIAGVGIAHRGDTEYLKSIPNGSENDNLGNLPSVSPGPQG</sequence>
<name>A0A9D0Z1Z9_9FIRM</name>
<feature type="compositionally biased region" description="Polar residues" evidence="1">
    <location>
        <begin position="77"/>
        <end position="97"/>
    </location>
</feature>
<reference evidence="2" key="1">
    <citation type="submission" date="2020-10" db="EMBL/GenBank/DDBJ databases">
        <authorList>
            <person name="Gilroy R."/>
        </authorList>
    </citation>
    <scope>NUCLEOTIDE SEQUENCE</scope>
    <source>
        <strain evidence="2">13361</strain>
    </source>
</reference>
<evidence type="ECO:0000313" key="3">
    <source>
        <dbReference type="Proteomes" id="UP000886796"/>
    </source>
</evidence>
<evidence type="ECO:0000313" key="2">
    <source>
        <dbReference type="EMBL" id="HIQ67051.1"/>
    </source>
</evidence>
<organism evidence="2 3">
    <name type="scientific">Candidatus Faecousia excrementigallinarum</name>
    <dbReference type="NCBI Taxonomy" id="2840806"/>
    <lineage>
        <taxon>Bacteria</taxon>
        <taxon>Bacillati</taxon>
        <taxon>Bacillota</taxon>
        <taxon>Clostridia</taxon>
        <taxon>Eubacteriales</taxon>
        <taxon>Oscillospiraceae</taxon>
        <taxon>Faecousia</taxon>
    </lineage>
</organism>
<dbReference type="EMBL" id="DVFK01000012">
    <property type="protein sequence ID" value="HIQ67051.1"/>
    <property type="molecule type" value="Genomic_DNA"/>
</dbReference>
<dbReference type="AlphaFoldDB" id="A0A9D0Z1Z9"/>
<evidence type="ECO:0000256" key="1">
    <source>
        <dbReference type="SAM" id="MobiDB-lite"/>
    </source>
</evidence>
<accession>A0A9D0Z1Z9</accession>
<reference evidence="2" key="2">
    <citation type="journal article" date="2021" name="PeerJ">
        <title>Extensive microbial diversity within the chicken gut microbiome revealed by metagenomics and culture.</title>
        <authorList>
            <person name="Gilroy R."/>
            <person name="Ravi A."/>
            <person name="Getino M."/>
            <person name="Pursley I."/>
            <person name="Horton D.L."/>
            <person name="Alikhan N.F."/>
            <person name="Baker D."/>
            <person name="Gharbi K."/>
            <person name="Hall N."/>
            <person name="Watson M."/>
            <person name="Adriaenssens E.M."/>
            <person name="Foster-Nyarko E."/>
            <person name="Jarju S."/>
            <person name="Secka A."/>
            <person name="Antonio M."/>
            <person name="Oren A."/>
            <person name="Chaudhuri R.R."/>
            <person name="La Ragione R."/>
            <person name="Hildebrand F."/>
            <person name="Pallen M.J."/>
        </authorList>
    </citation>
    <scope>NUCLEOTIDE SEQUENCE</scope>
    <source>
        <strain evidence="2">13361</strain>
    </source>
</reference>
<proteinExistence type="predicted"/>
<feature type="region of interest" description="Disordered" evidence="1">
    <location>
        <begin position="72"/>
        <end position="97"/>
    </location>
</feature>
<dbReference type="Proteomes" id="UP000886796">
    <property type="component" value="Unassembled WGS sequence"/>
</dbReference>
<gene>
    <name evidence="2" type="ORF">IAB74_00890</name>
</gene>
<dbReference type="Pfam" id="PF13031">
    <property type="entry name" value="DUF3892"/>
    <property type="match status" value="1"/>
</dbReference>
<protein>
    <submittedName>
        <fullName evidence="2">DUF3892 domain-containing protein</fullName>
    </submittedName>
</protein>